<evidence type="ECO:0000313" key="2">
    <source>
        <dbReference type="Proteomes" id="UP000887560"/>
    </source>
</evidence>
<dbReference type="WBParaSite" id="scf7180000419948.g4527">
    <property type="protein sequence ID" value="scf7180000419948.g4527"/>
    <property type="gene ID" value="scf7180000419948.g4527"/>
</dbReference>
<evidence type="ECO:0000313" key="3">
    <source>
        <dbReference type="WBParaSite" id="scf7180000419948.g4527"/>
    </source>
</evidence>
<proteinExistence type="predicted"/>
<reference evidence="3" key="1">
    <citation type="submission" date="2022-11" db="UniProtKB">
        <authorList>
            <consortium name="WormBaseParasite"/>
        </authorList>
    </citation>
    <scope>IDENTIFICATION</scope>
</reference>
<feature type="transmembrane region" description="Helical" evidence="1">
    <location>
        <begin position="93"/>
        <end position="116"/>
    </location>
</feature>
<keyword evidence="1" id="KW-0472">Membrane</keyword>
<dbReference type="Proteomes" id="UP000887560">
    <property type="component" value="Unplaced"/>
</dbReference>
<protein>
    <submittedName>
        <fullName evidence="3">Uncharacterized protein</fullName>
    </submittedName>
</protein>
<organism evidence="2 3">
    <name type="scientific">Meloidogyne floridensis</name>
    <dbReference type="NCBI Taxonomy" id="298350"/>
    <lineage>
        <taxon>Eukaryota</taxon>
        <taxon>Metazoa</taxon>
        <taxon>Ecdysozoa</taxon>
        <taxon>Nematoda</taxon>
        <taxon>Chromadorea</taxon>
        <taxon>Rhabditida</taxon>
        <taxon>Tylenchina</taxon>
        <taxon>Tylenchomorpha</taxon>
        <taxon>Tylenchoidea</taxon>
        <taxon>Meloidogynidae</taxon>
        <taxon>Meloidogyninae</taxon>
        <taxon>Meloidogyne</taxon>
    </lineage>
</organism>
<keyword evidence="2" id="KW-1185">Reference proteome</keyword>
<evidence type="ECO:0000256" key="1">
    <source>
        <dbReference type="SAM" id="Phobius"/>
    </source>
</evidence>
<sequence>MYVEEVCGNNKVIGIGNWGVRISEVDGIKVPYNSHDTARGSHFYPILSSKVIDISTTSSKHYDLPIQYQENETKKFNKVNGTITPINSAFKKLIGGGLLIISFIPLILTKIFFLPIY</sequence>
<accession>A0A915NQH9</accession>
<keyword evidence="1" id="KW-0812">Transmembrane</keyword>
<name>A0A915NQH9_9BILA</name>
<dbReference type="AlphaFoldDB" id="A0A915NQH9"/>
<keyword evidence="1" id="KW-1133">Transmembrane helix</keyword>